<dbReference type="EMBL" id="JAXAVU010000015">
    <property type="protein sequence ID" value="MDX8148360.1"/>
    <property type="molecule type" value="Genomic_DNA"/>
</dbReference>
<dbReference type="RefSeq" id="WP_319980351.1">
    <property type="nucleotide sequence ID" value="NZ_JAXAVU010000015.1"/>
</dbReference>
<dbReference type="SUPFAM" id="SSF47413">
    <property type="entry name" value="lambda repressor-like DNA-binding domains"/>
    <property type="match status" value="1"/>
</dbReference>
<reference evidence="2 3" key="2">
    <citation type="submission" date="2023-11" db="EMBL/GenBank/DDBJ databases">
        <authorList>
            <person name="Lara A.C."/>
            <person name="Chronakova A."/>
        </authorList>
    </citation>
    <scope>NUCLEOTIDE SEQUENCE [LARGE SCALE GENOMIC DNA]</scope>
    <source>
        <strain evidence="2 3">BCCO 10_0061</strain>
    </source>
</reference>
<evidence type="ECO:0000313" key="2">
    <source>
        <dbReference type="EMBL" id="MDX8148360.1"/>
    </source>
</evidence>
<name>A0ABU4V993_9PSEU</name>
<dbReference type="InterPro" id="IPR010982">
    <property type="entry name" value="Lambda_DNA-bd_dom_sf"/>
</dbReference>
<dbReference type="Gene3D" id="1.10.260.40">
    <property type="entry name" value="lambda repressor-like DNA-binding domains"/>
    <property type="match status" value="1"/>
</dbReference>
<dbReference type="Pfam" id="PF13560">
    <property type="entry name" value="HTH_31"/>
    <property type="match status" value="1"/>
</dbReference>
<evidence type="ECO:0000313" key="3">
    <source>
        <dbReference type="Proteomes" id="UP001285352"/>
    </source>
</evidence>
<reference evidence="2 3" key="1">
    <citation type="submission" date="2023-11" db="EMBL/GenBank/DDBJ databases">
        <title>Lentzea sokolovensis, sp. nov., Lentzea kristufkii, sp. nov., and Lentzea miocenensis, sp. nov., rare actinobacteria from Sokolov Coal Basin, Miocene lacustrine sediment, Czech Republic.</title>
        <authorList>
            <person name="Lara A."/>
            <person name="Kotroba L."/>
            <person name="Nouioui I."/>
            <person name="Neumann-Schaal M."/>
            <person name="Mast Y."/>
            <person name="Chronakova A."/>
        </authorList>
    </citation>
    <scope>NUCLEOTIDE SEQUENCE [LARGE SCALE GENOMIC DNA]</scope>
    <source>
        <strain evidence="2 3">BCCO 10_0061</strain>
    </source>
</reference>
<accession>A0ABU4V993</accession>
<dbReference type="Pfam" id="PF19054">
    <property type="entry name" value="DUF5753"/>
    <property type="match status" value="1"/>
</dbReference>
<dbReference type="SMART" id="SM00530">
    <property type="entry name" value="HTH_XRE"/>
    <property type="match status" value="1"/>
</dbReference>
<proteinExistence type="predicted"/>
<sequence length="290" mass="32759">MPKRNSSVVGREFGQGVRDAIEQSGMTQRGLAELVDWQEAKISDAVNGKGGISEVDLIRLLSYCRVPHAEVDRMVALYRETREKGWLQFYEGGEPVPLRALIDQERLANKITTWSLTYVPGLFQIAGYIRAQLENSAVIKPSDFDDLIRLKLDRQVIFDRSREFLFYIHENALRLEVGGPDMMRTQLLHLLMMAVRPYITIRVVPAAIGAHAGGAGPFVKLEYNQYEPAIWVEALRTGLFLDDKESLDAYDDVLKWLDKHALDAEESRRLISSLEAQGGVSLVDLAEEQL</sequence>
<organism evidence="2 3">
    <name type="scientific">Lentzea sokolovensis</name>
    <dbReference type="NCBI Taxonomy" id="3095429"/>
    <lineage>
        <taxon>Bacteria</taxon>
        <taxon>Bacillati</taxon>
        <taxon>Actinomycetota</taxon>
        <taxon>Actinomycetes</taxon>
        <taxon>Pseudonocardiales</taxon>
        <taxon>Pseudonocardiaceae</taxon>
        <taxon>Lentzea</taxon>
    </lineage>
</organism>
<dbReference type="InterPro" id="IPR001387">
    <property type="entry name" value="Cro/C1-type_HTH"/>
</dbReference>
<dbReference type="CDD" id="cd00093">
    <property type="entry name" value="HTH_XRE"/>
    <property type="match status" value="1"/>
</dbReference>
<keyword evidence="3" id="KW-1185">Reference proteome</keyword>
<dbReference type="Proteomes" id="UP001285352">
    <property type="component" value="Unassembled WGS sequence"/>
</dbReference>
<dbReference type="InterPro" id="IPR043917">
    <property type="entry name" value="DUF5753"/>
</dbReference>
<evidence type="ECO:0000259" key="1">
    <source>
        <dbReference type="PROSITE" id="PS50943"/>
    </source>
</evidence>
<dbReference type="PROSITE" id="PS50943">
    <property type="entry name" value="HTH_CROC1"/>
    <property type="match status" value="1"/>
</dbReference>
<gene>
    <name evidence="2" type="ORF">SK854_40035</name>
</gene>
<comment type="caution">
    <text evidence="2">The sequence shown here is derived from an EMBL/GenBank/DDBJ whole genome shotgun (WGS) entry which is preliminary data.</text>
</comment>
<feature type="domain" description="HTH cro/C1-type" evidence="1">
    <location>
        <begin position="17"/>
        <end position="71"/>
    </location>
</feature>
<protein>
    <submittedName>
        <fullName evidence="2">Helix-turn-helix transcriptional regulator</fullName>
    </submittedName>
</protein>